<feature type="domain" description="NACHT" evidence="5">
    <location>
        <begin position="326"/>
        <end position="418"/>
    </location>
</feature>
<dbReference type="InterPro" id="IPR015943">
    <property type="entry name" value="WD40/YVTN_repeat-like_dom_sf"/>
</dbReference>
<feature type="repeat" description="WD" evidence="3">
    <location>
        <begin position="1368"/>
        <end position="1411"/>
    </location>
</feature>
<dbReference type="Gene3D" id="2.160.20.80">
    <property type="entry name" value="E3 ubiquitin-protein ligase SopA"/>
    <property type="match status" value="1"/>
</dbReference>
<dbReference type="InterPro" id="IPR020472">
    <property type="entry name" value="WD40_PAC1"/>
</dbReference>
<evidence type="ECO:0000256" key="2">
    <source>
        <dbReference type="ARBA" id="ARBA00022737"/>
    </source>
</evidence>
<dbReference type="PROSITE" id="PS50837">
    <property type="entry name" value="NACHT"/>
    <property type="match status" value="1"/>
</dbReference>
<evidence type="ECO:0000313" key="6">
    <source>
        <dbReference type="EMBL" id="BBE09185.1"/>
    </source>
</evidence>
<feature type="compositionally biased region" description="Acidic residues" evidence="4">
    <location>
        <begin position="1456"/>
        <end position="1474"/>
    </location>
</feature>
<dbReference type="KEGG" id="mcys:MCB1EB_1024"/>
<feature type="repeat" description="WD" evidence="3">
    <location>
        <begin position="1032"/>
        <end position="1073"/>
    </location>
</feature>
<dbReference type="CDD" id="cd00200">
    <property type="entry name" value="WD40"/>
    <property type="match status" value="3"/>
</dbReference>
<feature type="repeat" description="WD" evidence="3">
    <location>
        <begin position="1200"/>
        <end position="1241"/>
    </location>
</feature>
<dbReference type="EMBL" id="AP018150">
    <property type="protein sequence ID" value="BBE09185.1"/>
    <property type="molecule type" value="Genomic_DNA"/>
</dbReference>
<evidence type="ECO:0000259" key="5">
    <source>
        <dbReference type="PROSITE" id="PS50837"/>
    </source>
</evidence>
<feature type="region of interest" description="Disordered" evidence="4">
    <location>
        <begin position="1452"/>
        <end position="1474"/>
    </location>
</feature>
<dbReference type="SMART" id="SM00320">
    <property type="entry name" value="WD40"/>
    <property type="match status" value="14"/>
</dbReference>
<feature type="repeat" description="WD" evidence="3">
    <location>
        <begin position="1074"/>
        <end position="1115"/>
    </location>
</feature>
<evidence type="ECO:0000256" key="4">
    <source>
        <dbReference type="SAM" id="MobiDB-lite"/>
    </source>
</evidence>
<dbReference type="PANTHER" id="PTHR44129">
    <property type="entry name" value="WD REPEAT-CONTAINING PROTEIN POP1"/>
    <property type="match status" value="1"/>
</dbReference>
<dbReference type="InterPro" id="IPR027417">
    <property type="entry name" value="P-loop_NTPase"/>
</dbReference>
<organism evidence="6 7">
    <name type="scientific">Mycoavidus cysteinexigens</name>
    <dbReference type="NCBI Taxonomy" id="1553431"/>
    <lineage>
        <taxon>Bacteria</taxon>
        <taxon>Pseudomonadati</taxon>
        <taxon>Pseudomonadota</taxon>
        <taxon>Betaproteobacteria</taxon>
        <taxon>Burkholderiales</taxon>
        <taxon>Burkholderiaceae</taxon>
        <taxon>Mycoavidus</taxon>
    </lineage>
</organism>
<dbReference type="PRINTS" id="PR00320">
    <property type="entry name" value="GPROTEINBRPT"/>
</dbReference>
<dbReference type="SUPFAM" id="SSF141571">
    <property type="entry name" value="Pentapeptide repeat-like"/>
    <property type="match status" value="1"/>
</dbReference>
<dbReference type="InterPro" id="IPR019775">
    <property type="entry name" value="WD40_repeat_CS"/>
</dbReference>
<evidence type="ECO:0000256" key="3">
    <source>
        <dbReference type="PROSITE-ProRule" id="PRU00221"/>
    </source>
</evidence>
<feature type="repeat" description="WD" evidence="3">
    <location>
        <begin position="906"/>
        <end position="947"/>
    </location>
</feature>
<keyword evidence="7" id="KW-1185">Reference proteome</keyword>
<keyword evidence="6" id="KW-0808">Transferase</keyword>
<keyword evidence="1 3" id="KW-0853">WD repeat</keyword>
<dbReference type="PROSITE" id="PS00678">
    <property type="entry name" value="WD_REPEATS_1"/>
    <property type="match status" value="11"/>
</dbReference>
<dbReference type="Pfam" id="PF00400">
    <property type="entry name" value="WD40"/>
    <property type="match status" value="9"/>
</dbReference>
<feature type="repeat" description="WD" evidence="3">
    <location>
        <begin position="1158"/>
        <end position="1199"/>
    </location>
</feature>
<dbReference type="SUPFAM" id="SSF50978">
    <property type="entry name" value="WD40 repeat-like"/>
    <property type="match status" value="2"/>
</dbReference>
<dbReference type="InterPro" id="IPR001646">
    <property type="entry name" value="5peptide_repeat"/>
</dbReference>
<feature type="repeat" description="WD" evidence="3">
    <location>
        <begin position="948"/>
        <end position="989"/>
    </location>
</feature>
<evidence type="ECO:0000313" key="7">
    <source>
        <dbReference type="Proteomes" id="UP000282597"/>
    </source>
</evidence>
<dbReference type="Pfam" id="PF05729">
    <property type="entry name" value="NACHT"/>
    <property type="match status" value="1"/>
</dbReference>
<dbReference type="InterPro" id="IPR050349">
    <property type="entry name" value="WD_LIS1/nudF_dynein_reg"/>
</dbReference>
<feature type="repeat" description="WD" evidence="3">
    <location>
        <begin position="864"/>
        <end position="905"/>
    </location>
</feature>
<reference evidence="6 7" key="1">
    <citation type="journal article" date="2018" name="Microbes Environ.">
        <title>Comparative Genomic Insights into Endofungal Lifestyles of Two Bacterial Endosymbionts, Mycoavidus cysteinexigens and Burkholderia rhizoxinica.</title>
        <authorList>
            <person name="Sharmin D."/>
            <person name="Guo Y."/>
            <person name="Nishizawa T."/>
            <person name="Ohshima S."/>
            <person name="Sato Y."/>
            <person name="Takashima Y."/>
            <person name="Narisawa K."/>
            <person name="Ohta H."/>
        </authorList>
    </citation>
    <scope>NUCLEOTIDE SEQUENCE [LARGE SCALE GENOMIC DNA]</scope>
    <source>
        <strain evidence="6 7">B1-EB</strain>
    </source>
</reference>
<name>A0A2Z6EVR8_9BURK</name>
<protein>
    <submittedName>
        <fullName evidence="6">Myosin heavy-chain kinase</fullName>
    </submittedName>
</protein>
<gene>
    <name evidence="6" type="ORF">MCB1EB_1024</name>
</gene>
<proteinExistence type="predicted"/>
<dbReference type="InterPro" id="IPR001680">
    <property type="entry name" value="WD40_rpt"/>
</dbReference>
<dbReference type="SUPFAM" id="SSF52540">
    <property type="entry name" value="P-loop containing nucleoside triphosphate hydrolases"/>
    <property type="match status" value="1"/>
</dbReference>
<dbReference type="InterPro" id="IPR007111">
    <property type="entry name" value="NACHT_NTPase"/>
</dbReference>
<dbReference type="Gene3D" id="3.40.50.300">
    <property type="entry name" value="P-loop containing nucleotide triphosphate hydrolases"/>
    <property type="match status" value="1"/>
</dbReference>
<keyword evidence="6" id="KW-0418">Kinase</keyword>
<dbReference type="Pfam" id="PF00805">
    <property type="entry name" value="Pentapeptide"/>
    <property type="match status" value="1"/>
</dbReference>
<feature type="repeat" description="WD" evidence="3">
    <location>
        <begin position="1326"/>
        <end position="1367"/>
    </location>
</feature>
<sequence length="1474" mass="161421">MLTPINGMLSRSHPVAQGQLPLQTPQQILEQVELYKTLTDEYTKIGQVDAAEKLYQAAQKLFEEEAEKLSLVPQSGKIIESIYLSYGLLLNEQGRRTEAETLEQKRQQLFERYRLNNAGFSKKRPVERGSSSLHLNKKNPPVAIERLAGVDASLFSYPNTKLEAFQESSAEAQTFSFKPILTDSAGTDYIGVETLVQSCHGTINAPVHGKNNTVNVHYYSPNRELLPHIQEIHTSVGELKTAYLDRFKEQQALELRSKKEPLAILGRNIEAEYFTAWEEPGEIQDGLAMYVAPQATTVTDKKTLFDLDEAVTAFLTQAQDSSQKTQVLLLRGEAGLGKSTFNRHLARRLWRDYSAASGERPIPLYISLPTIDRPNKNLIGQYLSDKCGFSPEQIDALRASQRFILILDGYDEIPAEQRNLYADEKLDQWQAKILLSCRPEYLTEGYKNHLQPRGRSRVLLEYQLAPFSEQSIEAYIHQYVEYTQAQWSAEDYQDTLARIPNVKELLGTPFLLKMALSVLPTLNETRLGHLALTRIKLYEQFVQTWFERSLARLDAIQSKLTDAEQKVLRSLKDEGFIEHSQTFNTQFALKMSSAKTTVAEYSPIARLNMPQGKRYETFLSNKDEEKNLLRFSALLTRQQQQYRFIHKSIQDYLVARAVWEELENFTELAASDHSTPLNWVGKVRVLWEALSPPVEVDAAALLNTFNVVEDLAIQRFLVERVQHNGGLLKPLLAWIKASTSQNSVSMAAANAITILIKAGVQFYEADLKGIQIPGADLSFGVFDSAQLQGADLSQVNFRNSWLRHADLSAAKMAGVRFGEWAYLQEESEVYSCAYSPDGENCAVGLWNGTISLYSTSNWEKSYTLEGHTLHVTSVVYSPSGLQIASGSDDTTVRLWDAHSGAAGHTLEGHTDSVYSVVYSPSGSQIASGSQDNTVRLWDAHSGAAVHTLEGHTSAVVSVVYSPSGSQIASGSEDNTVRLWDAYSGAAGHTLKGHTSAVNSVAYSPSGSQIASGSWDNMVRLWDAESGTAGHTLKGHTSAVNSVVYSPSGSQIASGSWDNMVRLWDAESGTAVHTLEGHTAIVKSVVYSPSGSQIASGSQDKTVRLWDAQSRAAGHTLCGHTSTVMSVVYSPSGTQIASGSRDKTVRLWDAQSDASGHTLEGHTDTVWSVVYSPSGTQIASGSSDKTVRLWDAESGAAGHTLEGHTDTVWSVVYSPSGAQIASGSWDKTVRLWDAQSGAPGLTLTGHTEAVLSVAYSSSGLQLASGSRDKTVRLWDAQSGAPGLTLTGHTEAVLSVVYSSSGLQLASGSSDDTIRLWDVRSGAAGHTLEGHTDSVLSVAYSPSGSQIASGSSDKTVRLWEVASGECLRMIQDFAGSVTSVAWKATPEGSYLLTGSSDKCVRQWEIAEGAEVRVRLSWMSPHSGLTVKGALIEGVEGLSDTNRALLKQRGADDGTLLSDLEESDEEDFSEEEEEYSF</sequence>
<dbReference type="GO" id="GO:0016301">
    <property type="term" value="F:kinase activity"/>
    <property type="evidence" value="ECO:0007669"/>
    <property type="project" value="UniProtKB-KW"/>
</dbReference>
<evidence type="ECO:0000256" key="1">
    <source>
        <dbReference type="ARBA" id="ARBA00022574"/>
    </source>
</evidence>
<dbReference type="InterPro" id="IPR036322">
    <property type="entry name" value="WD40_repeat_dom_sf"/>
</dbReference>
<keyword evidence="2" id="KW-0677">Repeat</keyword>
<dbReference type="PROSITE" id="PS50082">
    <property type="entry name" value="WD_REPEATS_2"/>
    <property type="match status" value="13"/>
</dbReference>
<feature type="repeat" description="WD" evidence="3">
    <location>
        <begin position="1242"/>
        <end position="1283"/>
    </location>
</feature>
<dbReference type="Pfam" id="PF25173">
    <property type="entry name" value="Beta-prop_WDR3_1st"/>
    <property type="match status" value="1"/>
</dbReference>
<accession>A0A2Z6EVR8</accession>
<feature type="repeat" description="WD" evidence="3">
    <location>
        <begin position="990"/>
        <end position="1031"/>
    </location>
</feature>
<dbReference type="Gene3D" id="2.130.10.10">
    <property type="entry name" value="YVTN repeat-like/Quinoprotein amine dehydrogenase"/>
    <property type="match status" value="7"/>
</dbReference>
<feature type="repeat" description="WD" evidence="3">
    <location>
        <begin position="1284"/>
        <end position="1325"/>
    </location>
</feature>
<dbReference type="PROSITE" id="PS50294">
    <property type="entry name" value="WD_REPEATS_REGION"/>
    <property type="match status" value="12"/>
</dbReference>
<dbReference type="Proteomes" id="UP000282597">
    <property type="component" value="Chromosome"/>
</dbReference>
<feature type="repeat" description="WD" evidence="3">
    <location>
        <begin position="1116"/>
        <end position="1157"/>
    </location>
</feature>